<dbReference type="RefSeq" id="WP_048692216.1">
    <property type="nucleotide sequence ID" value="NZ_KQ130490.1"/>
</dbReference>
<dbReference type="InterPro" id="IPR000014">
    <property type="entry name" value="PAS"/>
</dbReference>
<dbReference type="Pfam" id="PF12833">
    <property type="entry name" value="HTH_18"/>
    <property type="match status" value="1"/>
</dbReference>
<dbReference type="PRINTS" id="PR00032">
    <property type="entry name" value="HTHARAC"/>
</dbReference>
<dbReference type="PROSITE" id="PS00041">
    <property type="entry name" value="HTH_ARAC_FAMILY_1"/>
    <property type="match status" value="1"/>
</dbReference>
<dbReference type="PROSITE" id="PS01124">
    <property type="entry name" value="HTH_ARAC_FAMILY_2"/>
    <property type="match status" value="1"/>
</dbReference>
<dbReference type="SUPFAM" id="SSF55785">
    <property type="entry name" value="PYP-like sensor domain (PAS domain)"/>
    <property type="match status" value="1"/>
</dbReference>
<evidence type="ECO:0000256" key="2">
    <source>
        <dbReference type="ARBA" id="ARBA00023125"/>
    </source>
</evidence>
<dbReference type="Gene3D" id="3.30.450.20">
    <property type="entry name" value="PAS domain"/>
    <property type="match status" value="1"/>
</dbReference>
<dbReference type="AlphaFoldDB" id="A0A0J8GWZ8"/>
<proteinExistence type="predicted"/>
<name>A0A0J8GWZ8_9ALTE</name>
<reference evidence="5 6" key="1">
    <citation type="submission" date="2015-04" db="EMBL/GenBank/DDBJ databases">
        <title>Draft Genome Sequence of the Novel Agar-Digesting Marine Bacterium Q1.</title>
        <authorList>
            <person name="Li Y."/>
            <person name="Li D."/>
            <person name="Chen G."/>
            <person name="Du Z."/>
        </authorList>
    </citation>
    <scope>NUCLEOTIDE SEQUENCE [LARGE SCALE GENOMIC DNA]</scope>
    <source>
        <strain evidence="5 6">Q1</strain>
    </source>
</reference>
<dbReference type="InterPro" id="IPR009057">
    <property type="entry name" value="Homeodomain-like_sf"/>
</dbReference>
<evidence type="ECO:0000313" key="5">
    <source>
        <dbReference type="EMBL" id="KMT65223.1"/>
    </source>
</evidence>
<dbReference type="CDD" id="cd00130">
    <property type="entry name" value="PAS"/>
    <property type="match status" value="1"/>
</dbReference>
<dbReference type="Pfam" id="PF08448">
    <property type="entry name" value="PAS_4"/>
    <property type="match status" value="1"/>
</dbReference>
<sequence>MNLDFYKLNDLDTPSELFETMSDSIYFAKNIKGEFVYANQLFLQHFNIEKFDQVLGKTDLDILPKSLGIKIQKDDQIIMKTGQSISNIVELVPNESSAMRWYVTSKSPLRNRRGEIVGIEGVTRDLTLANKQLEPYSCFKEIVDFIQHNYDAVIEIQSLADMLHMSISTFERQFKTRFGCAPSQFIKKTRIAAACKFLRAGETISQTANKSGFCDQSYFTKEFKKVMGFTPKQFQKHLASGETQVKYI</sequence>
<dbReference type="STRING" id="1513271.XM47_10155"/>
<dbReference type="SMART" id="SM00342">
    <property type="entry name" value="HTH_ARAC"/>
    <property type="match status" value="1"/>
</dbReference>
<dbReference type="GO" id="GO:0043565">
    <property type="term" value="F:sequence-specific DNA binding"/>
    <property type="evidence" value="ECO:0007669"/>
    <property type="project" value="InterPro"/>
</dbReference>
<dbReference type="InterPro" id="IPR035965">
    <property type="entry name" value="PAS-like_dom_sf"/>
</dbReference>
<dbReference type="OrthoDB" id="9803764at2"/>
<keyword evidence="2" id="KW-0238">DNA-binding</keyword>
<evidence type="ECO:0000313" key="6">
    <source>
        <dbReference type="Proteomes" id="UP000037600"/>
    </source>
</evidence>
<dbReference type="PANTHER" id="PTHR43280">
    <property type="entry name" value="ARAC-FAMILY TRANSCRIPTIONAL REGULATOR"/>
    <property type="match status" value="1"/>
</dbReference>
<keyword evidence="6" id="KW-1185">Reference proteome</keyword>
<evidence type="ECO:0000259" key="4">
    <source>
        <dbReference type="PROSITE" id="PS01124"/>
    </source>
</evidence>
<dbReference type="InterPro" id="IPR013656">
    <property type="entry name" value="PAS_4"/>
</dbReference>
<dbReference type="Gene3D" id="1.10.10.60">
    <property type="entry name" value="Homeodomain-like"/>
    <property type="match status" value="2"/>
</dbReference>
<protein>
    <recommendedName>
        <fullName evidence="4">HTH araC/xylS-type domain-containing protein</fullName>
    </recommendedName>
</protein>
<evidence type="ECO:0000256" key="1">
    <source>
        <dbReference type="ARBA" id="ARBA00023015"/>
    </source>
</evidence>
<keyword evidence="1" id="KW-0805">Transcription regulation</keyword>
<dbReference type="Proteomes" id="UP000037600">
    <property type="component" value="Unassembled WGS sequence"/>
</dbReference>
<dbReference type="InterPro" id="IPR018062">
    <property type="entry name" value="HTH_AraC-typ_CS"/>
</dbReference>
<organism evidence="5 6">
    <name type="scientific">Catenovulum maritimum</name>
    <dbReference type="NCBI Taxonomy" id="1513271"/>
    <lineage>
        <taxon>Bacteria</taxon>
        <taxon>Pseudomonadati</taxon>
        <taxon>Pseudomonadota</taxon>
        <taxon>Gammaproteobacteria</taxon>
        <taxon>Alteromonadales</taxon>
        <taxon>Alteromonadaceae</taxon>
        <taxon>Catenovulum</taxon>
    </lineage>
</organism>
<keyword evidence="3" id="KW-0804">Transcription</keyword>
<dbReference type="GO" id="GO:0003700">
    <property type="term" value="F:DNA-binding transcription factor activity"/>
    <property type="evidence" value="ECO:0007669"/>
    <property type="project" value="InterPro"/>
</dbReference>
<dbReference type="InterPro" id="IPR020449">
    <property type="entry name" value="Tscrpt_reg_AraC-type_HTH"/>
</dbReference>
<feature type="domain" description="HTH araC/xylS-type" evidence="4">
    <location>
        <begin position="140"/>
        <end position="237"/>
    </location>
</feature>
<evidence type="ECO:0000256" key="3">
    <source>
        <dbReference type="ARBA" id="ARBA00023163"/>
    </source>
</evidence>
<gene>
    <name evidence="5" type="ORF">XM47_10155</name>
</gene>
<comment type="caution">
    <text evidence="5">The sequence shown here is derived from an EMBL/GenBank/DDBJ whole genome shotgun (WGS) entry which is preliminary data.</text>
</comment>
<dbReference type="EMBL" id="LAZL01000014">
    <property type="protein sequence ID" value="KMT65223.1"/>
    <property type="molecule type" value="Genomic_DNA"/>
</dbReference>
<dbReference type="InterPro" id="IPR018060">
    <property type="entry name" value="HTH_AraC"/>
</dbReference>
<dbReference type="SUPFAM" id="SSF46689">
    <property type="entry name" value="Homeodomain-like"/>
    <property type="match status" value="2"/>
</dbReference>
<dbReference type="PANTHER" id="PTHR43280:SF28">
    <property type="entry name" value="HTH-TYPE TRANSCRIPTIONAL ACTIVATOR RHAS"/>
    <property type="match status" value="1"/>
</dbReference>
<accession>A0A0J8GWZ8</accession>